<evidence type="ECO:0000256" key="3">
    <source>
        <dbReference type="ARBA" id="ARBA00022741"/>
    </source>
</evidence>
<dbReference type="GO" id="GO:0015630">
    <property type="term" value="C:microtubule cytoskeleton"/>
    <property type="evidence" value="ECO:0007669"/>
    <property type="project" value="TreeGrafter"/>
</dbReference>
<evidence type="ECO:0000256" key="4">
    <source>
        <dbReference type="ARBA" id="ARBA00022840"/>
    </source>
</evidence>
<reference evidence="9" key="2">
    <citation type="submission" date="2025-09" db="UniProtKB">
        <authorList>
            <consortium name="Ensembl"/>
        </authorList>
    </citation>
    <scope>IDENTIFICATION</scope>
</reference>
<name>A0A2K5ECU8_AOTNA</name>
<dbReference type="AlphaFoldDB" id="A0A2K5ECU8"/>
<dbReference type="GO" id="GO:0008017">
    <property type="term" value="F:microtubule binding"/>
    <property type="evidence" value="ECO:0007669"/>
    <property type="project" value="InterPro"/>
</dbReference>
<dbReference type="SUPFAM" id="SSF52540">
    <property type="entry name" value="P-loop containing nucleoside triphosphate hydrolases"/>
    <property type="match status" value="1"/>
</dbReference>
<evidence type="ECO:0000256" key="2">
    <source>
        <dbReference type="ARBA" id="ARBA00022490"/>
    </source>
</evidence>
<evidence type="ECO:0000256" key="7">
    <source>
        <dbReference type="SAM" id="MobiDB-lite"/>
    </source>
</evidence>
<feature type="region of interest" description="Disordered" evidence="7">
    <location>
        <begin position="311"/>
        <end position="330"/>
    </location>
</feature>
<feature type="region of interest" description="Disordered" evidence="7">
    <location>
        <begin position="43"/>
        <end position="64"/>
    </location>
</feature>
<sequence length="330" mass="35159">VSGPAASQSSVFGDVCPLLTSLLDGGNYDPAGNAQEQQMEAMYGPAPTPLPGESGEPRAFPSHGSHTTRSPVCVCLPPSACVAHVRRFPEPRRIRNHLGSGGRPRCVLPPAPCYPARVVLSTTCLICRVVGSASRLMELVRGGLQLRHVDSSRSHLIIIMTLTTVTCSDSTADQACSATLPREQTEAGRAGRSRSASLRAAQLVPGDPEECVEQVQARLQLVDLAGSKCIGVSGATGAALRETACINCNLAALADVLGTFVERRGHVPYRNGRPTQFLQDCDTKLLVILCRHLAQGLQGLCFGTRARRVQRGPARKRQPSSPAEGRMWPD</sequence>
<feature type="domain" description="Kinesin motor" evidence="8">
    <location>
        <begin position="130"/>
        <end position="309"/>
    </location>
</feature>
<comment type="similarity">
    <text evidence="6">Belongs to the TRAFAC class myosin-kinesin ATPase superfamily. Kinesin family.</text>
</comment>
<keyword evidence="3" id="KW-0547">Nucleotide-binding</keyword>
<evidence type="ECO:0000259" key="8">
    <source>
        <dbReference type="PROSITE" id="PS50067"/>
    </source>
</evidence>
<keyword evidence="10" id="KW-1185">Reference proteome</keyword>
<protein>
    <recommendedName>
        <fullName evidence="8">Kinesin motor domain-containing protein</fullName>
    </recommendedName>
</protein>
<dbReference type="SMART" id="SM00129">
    <property type="entry name" value="KISc"/>
    <property type="match status" value="1"/>
</dbReference>
<reference evidence="9" key="1">
    <citation type="submission" date="2025-08" db="UniProtKB">
        <authorList>
            <consortium name="Ensembl"/>
        </authorList>
    </citation>
    <scope>IDENTIFICATION</scope>
</reference>
<dbReference type="PANTHER" id="PTHR47972:SF63">
    <property type="entry name" value="KINESIN FAMILY MEMBER 25"/>
    <property type="match status" value="1"/>
</dbReference>
<accession>A0A2K5ECU8</accession>
<dbReference type="PROSITE" id="PS50067">
    <property type="entry name" value="KINESIN_MOTOR_2"/>
    <property type="match status" value="1"/>
</dbReference>
<dbReference type="GO" id="GO:0003777">
    <property type="term" value="F:microtubule motor activity"/>
    <property type="evidence" value="ECO:0007669"/>
    <property type="project" value="InterPro"/>
</dbReference>
<dbReference type="GO" id="GO:0007018">
    <property type="term" value="P:microtubule-based movement"/>
    <property type="evidence" value="ECO:0007669"/>
    <property type="project" value="InterPro"/>
</dbReference>
<dbReference type="Pfam" id="PF00225">
    <property type="entry name" value="Kinesin"/>
    <property type="match status" value="1"/>
</dbReference>
<dbReference type="GeneTree" id="ENSGT00940000162166"/>
<organism evidence="9 10">
    <name type="scientific">Aotus nancymaae</name>
    <name type="common">Ma's night monkey</name>
    <dbReference type="NCBI Taxonomy" id="37293"/>
    <lineage>
        <taxon>Eukaryota</taxon>
        <taxon>Metazoa</taxon>
        <taxon>Chordata</taxon>
        <taxon>Craniata</taxon>
        <taxon>Vertebrata</taxon>
        <taxon>Euteleostomi</taxon>
        <taxon>Mammalia</taxon>
        <taxon>Eutheria</taxon>
        <taxon>Euarchontoglires</taxon>
        <taxon>Primates</taxon>
        <taxon>Haplorrhini</taxon>
        <taxon>Platyrrhini</taxon>
        <taxon>Aotidae</taxon>
        <taxon>Aotus</taxon>
    </lineage>
</organism>
<evidence type="ECO:0000313" key="10">
    <source>
        <dbReference type="Proteomes" id="UP000233020"/>
    </source>
</evidence>
<keyword evidence="5" id="KW-0206">Cytoskeleton</keyword>
<dbReference type="InterPro" id="IPR027417">
    <property type="entry name" value="P-loop_NTPase"/>
</dbReference>
<dbReference type="GO" id="GO:0005524">
    <property type="term" value="F:ATP binding"/>
    <property type="evidence" value="ECO:0007669"/>
    <property type="project" value="UniProtKB-KW"/>
</dbReference>
<evidence type="ECO:0000313" key="9">
    <source>
        <dbReference type="Ensembl" id="ENSANAP00000030994.1"/>
    </source>
</evidence>
<proteinExistence type="inferred from homology"/>
<dbReference type="PANTHER" id="PTHR47972">
    <property type="entry name" value="KINESIN-LIKE PROTEIN KLP-3"/>
    <property type="match status" value="1"/>
</dbReference>
<comment type="caution">
    <text evidence="6">Lacks conserved residue(s) required for the propagation of feature annotation.</text>
</comment>
<dbReference type="InterPro" id="IPR027640">
    <property type="entry name" value="Kinesin-like_fam"/>
</dbReference>
<evidence type="ECO:0000256" key="6">
    <source>
        <dbReference type="PROSITE-ProRule" id="PRU00283"/>
    </source>
</evidence>
<dbReference type="InterPro" id="IPR001752">
    <property type="entry name" value="Kinesin_motor_dom"/>
</dbReference>
<evidence type="ECO:0000256" key="1">
    <source>
        <dbReference type="ARBA" id="ARBA00004245"/>
    </source>
</evidence>
<dbReference type="Gene3D" id="3.40.850.10">
    <property type="entry name" value="Kinesin motor domain"/>
    <property type="match status" value="1"/>
</dbReference>
<dbReference type="Ensembl" id="ENSANAT00000049037.1">
    <property type="protein sequence ID" value="ENSANAP00000030994.1"/>
    <property type="gene ID" value="ENSANAG00000033236.1"/>
</dbReference>
<dbReference type="InterPro" id="IPR036961">
    <property type="entry name" value="Kinesin_motor_dom_sf"/>
</dbReference>
<evidence type="ECO:0000256" key="5">
    <source>
        <dbReference type="ARBA" id="ARBA00023212"/>
    </source>
</evidence>
<comment type="subcellular location">
    <subcellularLocation>
        <location evidence="1">Cytoplasm</location>
        <location evidence="1">Cytoskeleton</location>
    </subcellularLocation>
</comment>
<dbReference type="STRING" id="37293.ENSANAP00000030994"/>
<keyword evidence="2" id="KW-0963">Cytoplasm</keyword>
<dbReference type="Proteomes" id="UP000233020">
    <property type="component" value="Unplaced"/>
</dbReference>
<keyword evidence="4" id="KW-0067">ATP-binding</keyword>